<sequence>MTNGQFMDFYNAIFIGYGYADRVEACVRVLIDVTIGANKQCRTE</sequence>
<comment type="caution">
    <text evidence="1">The sequence shown here is derived from an EMBL/GenBank/DDBJ whole genome shotgun (WGS) entry which is preliminary data.</text>
</comment>
<evidence type="ECO:0000313" key="1">
    <source>
        <dbReference type="EMBL" id="OQR69866.1"/>
    </source>
</evidence>
<gene>
    <name evidence="1" type="ORF">BIW11_12006</name>
</gene>
<evidence type="ECO:0000313" key="2">
    <source>
        <dbReference type="Proteomes" id="UP000192247"/>
    </source>
</evidence>
<accession>A0A1V9X8Y4</accession>
<reference evidence="1 2" key="1">
    <citation type="journal article" date="2017" name="Gigascience">
        <title>Draft genome of the honey bee ectoparasitic mite, Tropilaelaps mercedesae, is shaped by the parasitic life history.</title>
        <authorList>
            <person name="Dong X."/>
            <person name="Armstrong S.D."/>
            <person name="Xia D."/>
            <person name="Makepeace B.L."/>
            <person name="Darby A.C."/>
            <person name="Kadowaki T."/>
        </authorList>
    </citation>
    <scope>NUCLEOTIDE SEQUENCE [LARGE SCALE GENOMIC DNA]</scope>
    <source>
        <strain evidence="1">Wuxi-XJTLU</strain>
    </source>
</reference>
<dbReference type="Proteomes" id="UP000192247">
    <property type="component" value="Unassembled WGS sequence"/>
</dbReference>
<name>A0A1V9X8Y4_9ACAR</name>
<organism evidence="1 2">
    <name type="scientific">Tropilaelaps mercedesae</name>
    <dbReference type="NCBI Taxonomy" id="418985"/>
    <lineage>
        <taxon>Eukaryota</taxon>
        <taxon>Metazoa</taxon>
        <taxon>Ecdysozoa</taxon>
        <taxon>Arthropoda</taxon>
        <taxon>Chelicerata</taxon>
        <taxon>Arachnida</taxon>
        <taxon>Acari</taxon>
        <taxon>Parasitiformes</taxon>
        <taxon>Mesostigmata</taxon>
        <taxon>Gamasina</taxon>
        <taxon>Dermanyssoidea</taxon>
        <taxon>Laelapidae</taxon>
        <taxon>Tropilaelaps</taxon>
    </lineage>
</organism>
<feature type="non-terminal residue" evidence="1">
    <location>
        <position position="44"/>
    </location>
</feature>
<keyword evidence="2" id="KW-1185">Reference proteome</keyword>
<dbReference type="InParanoid" id="A0A1V9X8Y4"/>
<dbReference type="AlphaFoldDB" id="A0A1V9X8Y4"/>
<dbReference type="EMBL" id="MNPL01019571">
    <property type="protein sequence ID" value="OQR69866.1"/>
    <property type="molecule type" value="Genomic_DNA"/>
</dbReference>
<protein>
    <submittedName>
        <fullName evidence="1">Uncharacterized protein</fullName>
    </submittedName>
</protein>
<proteinExistence type="predicted"/>